<feature type="compositionally biased region" description="Acidic residues" evidence="1">
    <location>
        <begin position="175"/>
        <end position="184"/>
    </location>
</feature>
<reference evidence="3" key="1">
    <citation type="submission" date="2016-10" db="EMBL/GenBank/DDBJ databases">
        <authorList>
            <person name="Varghese N."/>
            <person name="Submissions S."/>
        </authorList>
    </citation>
    <scope>NUCLEOTIDE SEQUENCE [LARGE SCALE GENOMIC DNA]</scope>
    <source>
        <strain evidence="3">DSM 13078</strain>
    </source>
</reference>
<protein>
    <recommendedName>
        <fullName evidence="4">DUF3179 domain-containing protein</fullName>
    </recommendedName>
</protein>
<evidence type="ECO:0000313" key="3">
    <source>
        <dbReference type="Proteomes" id="UP000199161"/>
    </source>
</evidence>
<evidence type="ECO:0008006" key="4">
    <source>
        <dbReference type="Google" id="ProtNLM"/>
    </source>
</evidence>
<keyword evidence="3" id="KW-1185">Reference proteome</keyword>
<dbReference type="RefSeq" id="WP_089790152.1">
    <property type="nucleotide sequence ID" value="NZ_FOKW01000022.1"/>
</dbReference>
<evidence type="ECO:0000313" key="2">
    <source>
        <dbReference type="EMBL" id="SFC76014.1"/>
    </source>
</evidence>
<dbReference type="EMBL" id="FOKW01000022">
    <property type="protein sequence ID" value="SFC76014.1"/>
    <property type="molecule type" value="Genomic_DNA"/>
</dbReference>
<dbReference type="InterPro" id="IPR021516">
    <property type="entry name" value="DUF3179"/>
</dbReference>
<name>A0A1I1LSB2_NATHA</name>
<proteinExistence type="predicted"/>
<gene>
    <name evidence="2" type="ORF">SAMN05444422_12214</name>
</gene>
<dbReference type="OrthoDB" id="2731at2157"/>
<dbReference type="Pfam" id="PF11376">
    <property type="entry name" value="DUF3179"/>
    <property type="match status" value="1"/>
</dbReference>
<sequence length="205" mass="22249">MSGKLADDDLVMYDRETESEWKQSTGECIAGPLEGRQLSIRSAAVMTWNAFRDRYPGGLVLQPLEDACSEAASEGDEPAKIDYDDDPYAHYFESDGFGLEAHRGTATTRSWDRTDLDPKAVVLGLEVDDEPVGFPLPRVREAGGVVSETVGSRDVVVFATDGGIHAFENPGYEFEPVDESDDDRGEGFRADSTVWDGATGESADG</sequence>
<accession>A0A1I1LSB2</accession>
<feature type="region of interest" description="Disordered" evidence="1">
    <location>
        <begin position="169"/>
        <end position="205"/>
    </location>
</feature>
<dbReference type="Proteomes" id="UP000199161">
    <property type="component" value="Unassembled WGS sequence"/>
</dbReference>
<organism evidence="2 3">
    <name type="scientific">Natronobacterium haloterrestre</name>
    <name type="common">Halobiforma haloterrestris</name>
    <dbReference type="NCBI Taxonomy" id="148448"/>
    <lineage>
        <taxon>Archaea</taxon>
        <taxon>Methanobacteriati</taxon>
        <taxon>Methanobacteriota</taxon>
        <taxon>Stenosarchaea group</taxon>
        <taxon>Halobacteria</taxon>
        <taxon>Halobacteriales</taxon>
        <taxon>Natrialbaceae</taxon>
        <taxon>Natronobacterium</taxon>
    </lineage>
</organism>
<dbReference type="AlphaFoldDB" id="A0A1I1LSB2"/>
<evidence type="ECO:0000256" key="1">
    <source>
        <dbReference type="SAM" id="MobiDB-lite"/>
    </source>
</evidence>